<dbReference type="PANTHER" id="PTHR45744:SF11">
    <property type="entry name" value="TYROSINE AMINOTRANSFERASE"/>
    <property type="match status" value="1"/>
</dbReference>
<reference evidence="1" key="1">
    <citation type="journal article" date="2018" name="DNA Res.">
        <title>Multiple hybrid de novo genome assembly of finger millet, an orphan allotetraploid crop.</title>
        <authorList>
            <person name="Hatakeyama M."/>
            <person name="Aluri S."/>
            <person name="Balachadran M.T."/>
            <person name="Sivarajan S.R."/>
            <person name="Patrignani A."/>
            <person name="Gruter S."/>
            <person name="Poveda L."/>
            <person name="Shimizu-Inatsugi R."/>
            <person name="Baeten J."/>
            <person name="Francoijs K.J."/>
            <person name="Nataraja K.N."/>
            <person name="Reddy Y.A.N."/>
            <person name="Phadnis S."/>
            <person name="Ravikumar R.L."/>
            <person name="Schlapbach R."/>
            <person name="Sreeman S.M."/>
            <person name="Shimizu K.K."/>
        </authorList>
    </citation>
    <scope>NUCLEOTIDE SEQUENCE</scope>
</reference>
<protein>
    <submittedName>
        <fullName evidence="1">Uncharacterized protein</fullName>
    </submittedName>
</protein>
<keyword evidence="2" id="KW-1185">Reference proteome</keyword>
<evidence type="ECO:0000313" key="1">
    <source>
        <dbReference type="EMBL" id="GJN04631.1"/>
    </source>
</evidence>
<dbReference type="GO" id="GO:0004838">
    <property type="term" value="F:L-tyrosine-2-oxoglutarate transaminase activity"/>
    <property type="evidence" value="ECO:0007669"/>
    <property type="project" value="TreeGrafter"/>
</dbReference>
<dbReference type="GO" id="GO:0006572">
    <property type="term" value="P:L-tyrosine catabolic process"/>
    <property type="evidence" value="ECO:0007669"/>
    <property type="project" value="TreeGrafter"/>
</dbReference>
<organism evidence="1 2">
    <name type="scientific">Eleusine coracana subsp. coracana</name>
    <dbReference type="NCBI Taxonomy" id="191504"/>
    <lineage>
        <taxon>Eukaryota</taxon>
        <taxon>Viridiplantae</taxon>
        <taxon>Streptophyta</taxon>
        <taxon>Embryophyta</taxon>
        <taxon>Tracheophyta</taxon>
        <taxon>Spermatophyta</taxon>
        <taxon>Magnoliopsida</taxon>
        <taxon>Liliopsida</taxon>
        <taxon>Poales</taxon>
        <taxon>Poaceae</taxon>
        <taxon>PACMAD clade</taxon>
        <taxon>Chloridoideae</taxon>
        <taxon>Cynodonteae</taxon>
        <taxon>Eleusininae</taxon>
        <taxon>Eleusine</taxon>
    </lineage>
</organism>
<dbReference type="EMBL" id="BQKI01000011">
    <property type="protein sequence ID" value="GJN04631.1"/>
    <property type="molecule type" value="Genomic_DNA"/>
</dbReference>
<reference evidence="1" key="2">
    <citation type="submission" date="2021-12" db="EMBL/GenBank/DDBJ databases">
        <title>Resequencing data analysis of finger millet.</title>
        <authorList>
            <person name="Hatakeyama M."/>
            <person name="Aluri S."/>
            <person name="Balachadran M.T."/>
            <person name="Sivarajan S.R."/>
            <person name="Poveda L."/>
            <person name="Shimizu-Inatsugi R."/>
            <person name="Schlapbach R."/>
            <person name="Sreeman S.M."/>
            <person name="Shimizu K.K."/>
        </authorList>
    </citation>
    <scope>NUCLEOTIDE SEQUENCE</scope>
</reference>
<proteinExistence type="predicted"/>
<accession>A0AAV5D2H6</accession>
<dbReference type="AlphaFoldDB" id="A0AAV5D2H6"/>
<gene>
    <name evidence="1" type="primary">ga22195</name>
    <name evidence="1" type="ORF">PR202_ga22195</name>
</gene>
<evidence type="ECO:0000313" key="2">
    <source>
        <dbReference type="Proteomes" id="UP001054889"/>
    </source>
</evidence>
<dbReference type="PANTHER" id="PTHR45744">
    <property type="entry name" value="TYROSINE AMINOTRANSFERASE"/>
    <property type="match status" value="1"/>
</dbReference>
<dbReference type="Proteomes" id="UP001054889">
    <property type="component" value="Unassembled WGS sequence"/>
</dbReference>
<name>A0AAV5D2H6_ELECO</name>
<sequence length="98" mass="10029">MENVNGNGQLVTVAAWNFAPNDALLGLTGLSVRGVLGRVKAGMVEDGARPVVPMGHGDPSAFPSFRTAPEAVDAVADALLSGEYNSYASCVGLEPARS</sequence>
<comment type="caution">
    <text evidence="1">The sequence shown here is derived from an EMBL/GenBank/DDBJ whole genome shotgun (WGS) entry which is preliminary data.</text>
</comment>